<evidence type="ECO:0000313" key="4">
    <source>
        <dbReference type="EMBL" id="MBU6080958.1"/>
    </source>
</evidence>
<dbReference type="EMBL" id="JAHLZF010000010">
    <property type="protein sequence ID" value="MBU6080958.1"/>
    <property type="molecule type" value="Genomic_DNA"/>
</dbReference>
<evidence type="ECO:0000313" key="5">
    <source>
        <dbReference type="Proteomes" id="UP000812672"/>
    </source>
</evidence>
<feature type="domain" description="IclR-ED" evidence="3">
    <location>
        <begin position="68"/>
        <end position="251"/>
    </location>
</feature>
<dbReference type="InterPro" id="IPR014757">
    <property type="entry name" value="Tscrpt_reg_IclR_C"/>
</dbReference>
<organism evidence="4 5">
    <name type="scientific">Allobacillus halotolerans</name>
    <dbReference type="NCBI Taxonomy" id="570278"/>
    <lineage>
        <taxon>Bacteria</taxon>
        <taxon>Bacillati</taxon>
        <taxon>Bacillota</taxon>
        <taxon>Bacilli</taxon>
        <taxon>Bacillales</taxon>
        <taxon>Bacillaceae</taxon>
        <taxon>Allobacillus</taxon>
    </lineage>
</organism>
<sequence>MKSGMQTIDRAMMILKSFTNEKTEYSLAELHKKLNVSKSSLQRVLNALVEHNMLEKNEENKTYKLGMEVYFLGQMVEKNSHLLTFARPYMKALVEKYGESITLNVILDGQRTCIECIPGKHELTTLSFVGQTSPLYAGASAKLLLAYLPQKEINNYLETVNLIQIDKNTIIDKEKLLSELKKIREQGYTISIEERVSGACAISVPIKNRVNEVLAGLTFNIPIARLDEDHIADYVNELKKAANAISEKIKY</sequence>
<reference evidence="4 5" key="1">
    <citation type="journal article" date="2011" name="Int. J. Syst. Evol. Microbiol.">
        <title>Allobacillus halotolerans gen. nov., sp. nov. isolated from shrimp paste.</title>
        <authorList>
            <person name="Sheu S.Y."/>
            <person name="Arun A.B."/>
            <person name="Jiang S.R."/>
            <person name="Young C.C."/>
            <person name="Chen W.M."/>
        </authorList>
    </citation>
    <scope>NUCLEOTIDE SEQUENCE [LARGE SCALE GENOMIC DNA]</scope>
    <source>
        <strain evidence="4 5">LMG 24826</strain>
    </source>
</reference>
<protein>
    <submittedName>
        <fullName evidence="4">IclR family transcriptional regulator</fullName>
    </submittedName>
</protein>
<gene>
    <name evidence="4" type="ORF">KQ486_07990</name>
</gene>
<dbReference type="Pfam" id="PF09339">
    <property type="entry name" value="HTH_IclR"/>
    <property type="match status" value="1"/>
</dbReference>
<dbReference type="RefSeq" id="WP_216687304.1">
    <property type="nucleotide sequence ID" value="NZ_CAUPKR010000009.1"/>
</dbReference>
<feature type="domain" description="HTH iclR-type" evidence="2">
    <location>
        <begin position="5"/>
        <end position="67"/>
    </location>
</feature>
<comment type="caution">
    <text evidence="4">The sequence shown here is derived from an EMBL/GenBank/DDBJ whole genome shotgun (WGS) entry which is preliminary data.</text>
</comment>
<dbReference type="PANTHER" id="PTHR30136">
    <property type="entry name" value="HELIX-TURN-HELIX TRANSCRIPTIONAL REGULATOR, ICLR FAMILY"/>
    <property type="match status" value="1"/>
</dbReference>
<dbReference type="PROSITE" id="PS51078">
    <property type="entry name" value="ICLR_ED"/>
    <property type="match status" value="1"/>
</dbReference>
<dbReference type="PROSITE" id="PS51077">
    <property type="entry name" value="HTH_ICLR"/>
    <property type="match status" value="1"/>
</dbReference>
<evidence type="ECO:0000259" key="3">
    <source>
        <dbReference type="PROSITE" id="PS51078"/>
    </source>
</evidence>
<dbReference type="PANTHER" id="PTHR30136:SF24">
    <property type="entry name" value="HTH-TYPE TRANSCRIPTIONAL REPRESSOR ALLR"/>
    <property type="match status" value="1"/>
</dbReference>
<evidence type="ECO:0000259" key="2">
    <source>
        <dbReference type="PROSITE" id="PS51077"/>
    </source>
</evidence>
<dbReference type="InterPro" id="IPR050707">
    <property type="entry name" value="HTH_MetabolicPath_Reg"/>
</dbReference>
<dbReference type="InterPro" id="IPR005471">
    <property type="entry name" value="Tscrpt_reg_IclR_N"/>
</dbReference>
<evidence type="ECO:0000256" key="1">
    <source>
        <dbReference type="ARBA" id="ARBA00023125"/>
    </source>
</evidence>
<keyword evidence="5" id="KW-1185">Reference proteome</keyword>
<accession>A0ABS6GPV5</accession>
<dbReference type="Pfam" id="PF01614">
    <property type="entry name" value="IclR_C"/>
    <property type="match status" value="1"/>
</dbReference>
<keyword evidence="1" id="KW-0238">DNA-binding</keyword>
<name>A0ABS6GPV5_9BACI</name>
<dbReference type="SMART" id="SM00346">
    <property type="entry name" value="HTH_ICLR"/>
    <property type="match status" value="1"/>
</dbReference>
<dbReference type="Proteomes" id="UP000812672">
    <property type="component" value="Unassembled WGS sequence"/>
</dbReference>
<proteinExistence type="predicted"/>